<dbReference type="PANTHER" id="PTHR43103:SF6">
    <property type="entry name" value="PUTATIVE-RELATED"/>
    <property type="match status" value="1"/>
</dbReference>
<sequence>MLRQALRQKHVFSSRFYSSTCSTSLGKRIIVTGGSGKAGQYIIPHLLSRDHQILNLDLTPPSQPIPNVHTLRTDLTSSGQVFNALSSPFKLTQPFPIHSRPLQPPDAVIHLAGLARNMLVPDNETFRVNTLGTYNIIEAACKLGIRKVIIASSVCVYGATFAEGDVDFPSFPIDEDIDCNPTDTYSISKLCGERVARGFARRFGIDVYALRIGALIAPGEYQTDVFKTYVERPEEWKVHGWSYTDARDLGEMCERCVRVDGLGWQAFNATNDEITNSLSEDGNTEAFLKRVCPETPFTRRMGSREAPMSNRKMKEMLGFEEQHHWKKYC</sequence>
<gene>
    <name evidence="2" type="ORF">IFR04_011932</name>
</gene>
<dbReference type="EMBL" id="JAFJYH010000243">
    <property type="protein sequence ID" value="KAG4414909.1"/>
    <property type="molecule type" value="Genomic_DNA"/>
</dbReference>
<evidence type="ECO:0000313" key="2">
    <source>
        <dbReference type="EMBL" id="KAG4414909.1"/>
    </source>
</evidence>
<proteinExistence type="predicted"/>
<accession>A0A8H7T7P1</accession>
<dbReference type="CDD" id="cd08946">
    <property type="entry name" value="SDR_e"/>
    <property type="match status" value="1"/>
</dbReference>
<dbReference type="Proteomes" id="UP000664132">
    <property type="component" value="Unassembled WGS sequence"/>
</dbReference>
<evidence type="ECO:0000259" key="1">
    <source>
        <dbReference type="Pfam" id="PF01370"/>
    </source>
</evidence>
<keyword evidence="3" id="KW-1185">Reference proteome</keyword>
<dbReference type="InterPro" id="IPR036291">
    <property type="entry name" value="NAD(P)-bd_dom_sf"/>
</dbReference>
<organism evidence="2 3">
    <name type="scientific">Cadophora malorum</name>
    <dbReference type="NCBI Taxonomy" id="108018"/>
    <lineage>
        <taxon>Eukaryota</taxon>
        <taxon>Fungi</taxon>
        <taxon>Dikarya</taxon>
        <taxon>Ascomycota</taxon>
        <taxon>Pezizomycotina</taxon>
        <taxon>Leotiomycetes</taxon>
        <taxon>Helotiales</taxon>
        <taxon>Ploettnerulaceae</taxon>
        <taxon>Cadophora</taxon>
    </lineage>
</organism>
<dbReference type="PANTHER" id="PTHR43103">
    <property type="entry name" value="NUCLEOSIDE-DIPHOSPHATE-SUGAR EPIMERASE"/>
    <property type="match status" value="1"/>
</dbReference>
<dbReference type="InterPro" id="IPR001509">
    <property type="entry name" value="Epimerase_deHydtase"/>
</dbReference>
<dbReference type="Pfam" id="PF01370">
    <property type="entry name" value="Epimerase"/>
    <property type="match status" value="1"/>
</dbReference>
<protein>
    <recommendedName>
        <fullName evidence="1">NAD-dependent epimerase/dehydratase domain-containing protein</fullName>
    </recommendedName>
</protein>
<feature type="domain" description="NAD-dependent epimerase/dehydratase" evidence="1">
    <location>
        <begin position="29"/>
        <end position="232"/>
    </location>
</feature>
<comment type="caution">
    <text evidence="2">The sequence shown here is derived from an EMBL/GenBank/DDBJ whole genome shotgun (WGS) entry which is preliminary data.</text>
</comment>
<name>A0A8H7T7P1_9HELO</name>
<dbReference type="Gene3D" id="3.40.50.720">
    <property type="entry name" value="NAD(P)-binding Rossmann-like Domain"/>
    <property type="match status" value="1"/>
</dbReference>
<dbReference type="OrthoDB" id="202470at2759"/>
<reference evidence="2" key="1">
    <citation type="submission" date="2021-02" db="EMBL/GenBank/DDBJ databases">
        <title>Genome sequence Cadophora malorum strain M34.</title>
        <authorList>
            <person name="Stefanovic E."/>
            <person name="Vu D."/>
            <person name="Scully C."/>
            <person name="Dijksterhuis J."/>
            <person name="Roader J."/>
            <person name="Houbraken J."/>
        </authorList>
    </citation>
    <scope>NUCLEOTIDE SEQUENCE</scope>
    <source>
        <strain evidence="2">M34</strain>
    </source>
</reference>
<evidence type="ECO:0000313" key="3">
    <source>
        <dbReference type="Proteomes" id="UP000664132"/>
    </source>
</evidence>
<dbReference type="SUPFAM" id="SSF51735">
    <property type="entry name" value="NAD(P)-binding Rossmann-fold domains"/>
    <property type="match status" value="1"/>
</dbReference>
<dbReference type="AlphaFoldDB" id="A0A8H7T7P1"/>